<evidence type="ECO:0000256" key="1">
    <source>
        <dbReference type="SAM" id="MobiDB-lite"/>
    </source>
</evidence>
<evidence type="ECO:0000313" key="3">
    <source>
        <dbReference type="Proteomes" id="UP000265520"/>
    </source>
</evidence>
<dbReference type="EMBL" id="LXQA010110631">
    <property type="protein sequence ID" value="MCI18542.1"/>
    <property type="molecule type" value="Genomic_DNA"/>
</dbReference>
<keyword evidence="3" id="KW-1185">Reference proteome</keyword>
<proteinExistence type="predicted"/>
<feature type="region of interest" description="Disordered" evidence="1">
    <location>
        <begin position="1"/>
        <end position="24"/>
    </location>
</feature>
<dbReference type="AlphaFoldDB" id="A0A392Q3S2"/>
<accession>A0A392Q3S2</accession>
<dbReference type="Gene3D" id="3.40.50.1460">
    <property type="match status" value="1"/>
</dbReference>
<sequence length="92" mass="10675">MDCCHSRGFLRGPPTQTRQTRGKRWRRENRPLVLMTAAQFFEAAFDIEDQSFSYHLMNILEEINGDVTYKELVGRINHNYVAQGHPNCGGLY</sequence>
<evidence type="ECO:0000313" key="2">
    <source>
        <dbReference type="EMBL" id="MCI18542.1"/>
    </source>
</evidence>
<dbReference type="Proteomes" id="UP000265520">
    <property type="component" value="Unassembled WGS sequence"/>
</dbReference>
<organism evidence="2 3">
    <name type="scientific">Trifolium medium</name>
    <dbReference type="NCBI Taxonomy" id="97028"/>
    <lineage>
        <taxon>Eukaryota</taxon>
        <taxon>Viridiplantae</taxon>
        <taxon>Streptophyta</taxon>
        <taxon>Embryophyta</taxon>
        <taxon>Tracheophyta</taxon>
        <taxon>Spermatophyta</taxon>
        <taxon>Magnoliopsida</taxon>
        <taxon>eudicotyledons</taxon>
        <taxon>Gunneridae</taxon>
        <taxon>Pentapetalae</taxon>
        <taxon>rosids</taxon>
        <taxon>fabids</taxon>
        <taxon>Fabales</taxon>
        <taxon>Fabaceae</taxon>
        <taxon>Papilionoideae</taxon>
        <taxon>50 kb inversion clade</taxon>
        <taxon>NPAAA clade</taxon>
        <taxon>Hologalegina</taxon>
        <taxon>IRL clade</taxon>
        <taxon>Trifolieae</taxon>
        <taxon>Trifolium</taxon>
    </lineage>
</organism>
<reference evidence="2 3" key="1">
    <citation type="journal article" date="2018" name="Front. Plant Sci.">
        <title>Red Clover (Trifolium pratense) and Zigzag Clover (T. medium) - A Picture of Genomic Similarities and Differences.</title>
        <authorList>
            <person name="Dluhosova J."/>
            <person name="Istvanek J."/>
            <person name="Nedelnik J."/>
            <person name="Repkova J."/>
        </authorList>
    </citation>
    <scope>NUCLEOTIDE SEQUENCE [LARGE SCALE GENOMIC DNA]</scope>
    <source>
        <strain evidence="3">cv. 10/8</strain>
        <tissue evidence="2">Leaf</tissue>
    </source>
</reference>
<protein>
    <submittedName>
        <fullName evidence="2">Uncharacterized protein</fullName>
    </submittedName>
</protein>
<name>A0A392Q3S2_9FABA</name>
<comment type="caution">
    <text evidence="2">The sequence shown here is derived from an EMBL/GenBank/DDBJ whole genome shotgun (WGS) entry which is preliminary data.</text>
</comment>